<dbReference type="InterPro" id="IPR015500">
    <property type="entry name" value="Peptidase_S8_subtilisin-rel"/>
</dbReference>
<feature type="domain" description="Subtilisin-like protease fibronectin type-III" evidence="11">
    <location>
        <begin position="643"/>
        <end position="741"/>
    </location>
</feature>
<evidence type="ECO:0000256" key="8">
    <source>
        <dbReference type="SAM" id="SignalP"/>
    </source>
</evidence>
<dbReference type="InterPro" id="IPR023828">
    <property type="entry name" value="Peptidase_S8_Ser-AS"/>
</dbReference>
<protein>
    <submittedName>
        <fullName evidence="12">Uncharacterized protein</fullName>
    </submittedName>
</protein>
<evidence type="ECO:0000256" key="3">
    <source>
        <dbReference type="ARBA" id="ARBA00022729"/>
    </source>
</evidence>
<feature type="chain" id="PRO_5001654371" evidence="8">
    <location>
        <begin position="23"/>
        <end position="743"/>
    </location>
</feature>
<dbReference type="InParanoid" id="A0A068TW84"/>
<dbReference type="Gene3D" id="3.50.30.30">
    <property type="match status" value="1"/>
</dbReference>
<keyword evidence="4 7" id="KW-0378">Hydrolase</keyword>
<evidence type="ECO:0000259" key="10">
    <source>
        <dbReference type="Pfam" id="PF05922"/>
    </source>
</evidence>
<evidence type="ECO:0000256" key="5">
    <source>
        <dbReference type="ARBA" id="ARBA00022825"/>
    </source>
</evidence>
<name>A0A068TW84_COFCA</name>
<feature type="domain" description="Inhibitor I9" evidence="10">
    <location>
        <begin position="42"/>
        <end position="119"/>
    </location>
</feature>
<keyword evidence="5 7" id="KW-0720">Serine protease</keyword>
<dbReference type="SUPFAM" id="SSF52743">
    <property type="entry name" value="Subtilisin-like"/>
    <property type="match status" value="1"/>
</dbReference>
<dbReference type="InterPro" id="IPR037045">
    <property type="entry name" value="S8pro/Inhibitor_I9_sf"/>
</dbReference>
<proteinExistence type="inferred from homology"/>
<dbReference type="GO" id="GO:0004252">
    <property type="term" value="F:serine-type endopeptidase activity"/>
    <property type="evidence" value="ECO:0007669"/>
    <property type="project" value="UniProtKB-UniRule"/>
</dbReference>
<evidence type="ECO:0000313" key="12">
    <source>
        <dbReference type="EMBL" id="CDP00292.1"/>
    </source>
</evidence>
<evidence type="ECO:0000256" key="7">
    <source>
        <dbReference type="PROSITE-ProRule" id="PRU01240"/>
    </source>
</evidence>
<evidence type="ECO:0000313" key="13">
    <source>
        <dbReference type="Proteomes" id="UP000295252"/>
    </source>
</evidence>
<evidence type="ECO:0000259" key="11">
    <source>
        <dbReference type="Pfam" id="PF17766"/>
    </source>
</evidence>
<dbReference type="InterPro" id="IPR010259">
    <property type="entry name" value="S8pro/Inhibitor_I9"/>
</dbReference>
<dbReference type="PRINTS" id="PR00723">
    <property type="entry name" value="SUBTILISIN"/>
</dbReference>
<sequence length="743" mass="79319">MDALRISCIFFALFVISLSGSGGTTTATDEERKASLLNNCLVYIVYLGALPEGDYSPSARHLSMLQEVVDSSYTGKSLIRSYNRSFNGFAANLTNQEKEKLAGRDDVALIFPSKTLQLQTTASWDFLRFPRNVGRNLDIESDIIIGVIDSGIWPESKSFSDHGFGPIPKKWKGVCKGGKNFTCNNKIVGARYYVRGDDSARDLDGHGSHTASTAAGNEVENASFYGIAQGIARGGVPSARISAYKVCSDTGCTDEDILAGFDDAIADGVDIITVSLGLRSPVGLQYDSIAIGSFHGIGKGVLTVQSAGNDGSLTGRVVSTAPWLFTVAASTTNRKLVSKIAIGNGTEIFGNAINSFKLNSTKNYPLVYGKDASIQCGEAEAKRCYGGCLDRRLVEGKIVLCDDTFSSSNLAEVKRAGSVGSIFRSGEIYDVSFVFPSAASTLSPQQFDLVESYINSTKVPQAYIYPSENITDSSAPVVASFSSRGPNTIFPDILKPDISAPGVDILAAYSPAASPSEISHQDARSVEYNILSGTSMACPHVAGAAAYVKSLNPRWSPSAIKSALMTTAWQLNATNASHGDAEFSYGAGHLDPVKAADPGLVYEILRSDYIKLLCGLKLDPKALAQIFADNTSCTNVVPTQPKDLNYPAMTAKVENGERFTATFSRTVTNVGLPNSTYRATITSRPSQVNISVEPNILSFTAVNEKRSFVVTVTGGRATPPLISASLVWFDGLHNVRSPIIIYT</sequence>
<organism evidence="12 13">
    <name type="scientific">Coffea canephora</name>
    <name type="common">Robusta coffee</name>
    <dbReference type="NCBI Taxonomy" id="49390"/>
    <lineage>
        <taxon>Eukaryota</taxon>
        <taxon>Viridiplantae</taxon>
        <taxon>Streptophyta</taxon>
        <taxon>Embryophyta</taxon>
        <taxon>Tracheophyta</taxon>
        <taxon>Spermatophyta</taxon>
        <taxon>Magnoliopsida</taxon>
        <taxon>eudicotyledons</taxon>
        <taxon>Gunneridae</taxon>
        <taxon>Pentapetalae</taxon>
        <taxon>asterids</taxon>
        <taxon>lamiids</taxon>
        <taxon>Gentianales</taxon>
        <taxon>Rubiaceae</taxon>
        <taxon>Ixoroideae</taxon>
        <taxon>Gardenieae complex</taxon>
        <taxon>Bertiereae - Coffeeae clade</taxon>
        <taxon>Coffeeae</taxon>
        <taxon>Coffea</taxon>
    </lineage>
</organism>
<dbReference type="AlphaFoldDB" id="A0A068TW84"/>
<dbReference type="InterPro" id="IPR000209">
    <property type="entry name" value="Peptidase_S8/S53_dom"/>
</dbReference>
<feature type="signal peptide" evidence="8">
    <location>
        <begin position="1"/>
        <end position="22"/>
    </location>
</feature>
<dbReference type="PROSITE" id="PS00138">
    <property type="entry name" value="SUBTILASE_SER"/>
    <property type="match status" value="1"/>
</dbReference>
<dbReference type="PANTHER" id="PTHR10795">
    <property type="entry name" value="PROPROTEIN CONVERTASE SUBTILISIN/KEXIN"/>
    <property type="match status" value="1"/>
</dbReference>
<feature type="active site" description="Charge relay system" evidence="6 7">
    <location>
        <position position="149"/>
    </location>
</feature>
<keyword evidence="13" id="KW-1185">Reference proteome</keyword>
<feature type="active site" description="Charge relay system" evidence="6 7">
    <location>
        <position position="535"/>
    </location>
</feature>
<dbReference type="Pfam" id="PF05922">
    <property type="entry name" value="Inhibitor_I9"/>
    <property type="match status" value="1"/>
</dbReference>
<dbReference type="InterPro" id="IPR041469">
    <property type="entry name" value="Subtilisin-like_FN3"/>
</dbReference>
<keyword evidence="2 7" id="KW-0645">Protease</keyword>
<evidence type="ECO:0000259" key="9">
    <source>
        <dbReference type="Pfam" id="PF00082"/>
    </source>
</evidence>
<dbReference type="CDD" id="cd04852">
    <property type="entry name" value="Peptidases_S8_3"/>
    <property type="match status" value="1"/>
</dbReference>
<dbReference type="Gene3D" id="3.40.50.200">
    <property type="entry name" value="Peptidase S8/S53 domain"/>
    <property type="match status" value="1"/>
</dbReference>
<dbReference type="Gramene" id="CDP00292">
    <property type="protein sequence ID" value="CDP00292"/>
    <property type="gene ID" value="GSCOC_T00032183001"/>
</dbReference>
<dbReference type="GO" id="GO:0006508">
    <property type="term" value="P:proteolysis"/>
    <property type="evidence" value="ECO:0007669"/>
    <property type="project" value="UniProtKB-KW"/>
</dbReference>
<dbReference type="Gene3D" id="2.60.40.2310">
    <property type="match status" value="1"/>
</dbReference>
<evidence type="ECO:0000256" key="2">
    <source>
        <dbReference type="ARBA" id="ARBA00022670"/>
    </source>
</evidence>
<dbReference type="InterPro" id="IPR036852">
    <property type="entry name" value="Peptidase_S8/S53_dom_sf"/>
</dbReference>
<dbReference type="OMA" id="YKVCTPT"/>
<feature type="active site" description="Charge relay system" evidence="6 7">
    <location>
        <position position="206"/>
    </location>
</feature>
<dbReference type="InterPro" id="IPR034197">
    <property type="entry name" value="Peptidases_S8_3"/>
</dbReference>
<dbReference type="FunCoup" id="A0A068TW84">
    <property type="interactions" value="266"/>
</dbReference>
<dbReference type="STRING" id="49390.A0A068TW84"/>
<dbReference type="Gene3D" id="3.30.70.80">
    <property type="entry name" value="Peptidase S8 propeptide/proteinase inhibitor I9"/>
    <property type="match status" value="1"/>
</dbReference>
<dbReference type="CDD" id="cd02120">
    <property type="entry name" value="PA_subtilisin_like"/>
    <property type="match status" value="1"/>
</dbReference>
<evidence type="ECO:0000256" key="4">
    <source>
        <dbReference type="ARBA" id="ARBA00022801"/>
    </source>
</evidence>
<dbReference type="PROSITE" id="PS51892">
    <property type="entry name" value="SUBTILASE"/>
    <property type="match status" value="1"/>
</dbReference>
<dbReference type="Pfam" id="PF00082">
    <property type="entry name" value="Peptidase_S8"/>
    <property type="match status" value="1"/>
</dbReference>
<gene>
    <name evidence="12" type="ORF">GSCOC_T00032183001</name>
</gene>
<comment type="similarity">
    <text evidence="1 7">Belongs to the peptidase S8 family.</text>
</comment>
<reference evidence="13" key="1">
    <citation type="journal article" date="2014" name="Science">
        <title>The coffee genome provides insight into the convergent evolution of caffeine biosynthesis.</title>
        <authorList>
            <person name="Denoeud F."/>
            <person name="Carretero-Paulet L."/>
            <person name="Dereeper A."/>
            <person name="Droc G."/>
            <person name="Guyot R."/>
            <person name="Pietrella M."/>
            <person name="Zheng C."/>
            <person name="Alberti A."/>
            <person name="Anthony F."/>
            <person name="Aprea G."/>
            <person name="Aury J.M."/>
            <person name="Bento P."/>
            <person name="Bernard M."/>
            <person name="Bocs S."/>
            <person name="Campa C."/>
            <person name="Cenci A."/>
            <person name="Combes M.C."/>
            <person name="Crouzillat D."/>
            <person name="Da Silva C."/>
            <person name="Daddiego L."/>
            <person name="De Bellis F."/>
            <person name="Dussert S."/>
            <person name="Garsmeur O."/>
            <person name="Gayraud T."/>
            <person name="Guignon V."/>
            <person name="Jahn K."/>
            <person name="Jamilloux V."/>
            <person name="Joet T."/>
            <person name="Labadie K."/>
            <person name="Lan T."/>
            <person name="Leclercq J."/>
            <person name="Lepelley M."/>
            <person name="Leroy T."/>
            <person name="Li L.T."/>
            <person name="Librado P."/>
            <person name="Lopez L."/>
            <person name="Munoz A."/>
            <person name="Noel B."/>
            <person name="Pallavicini A."/>
            <person name="Perrotta G."/>
            <person name="Poncet V."/>
            <person name="Pot D."/>
            <person name="Priyono X."/>
            <person name="Rigoreau M."/>
            <person name="Rouard M."/>
            <person name="Rozas J."/>
            <person name="Tranchant-Dubreuil C."/>
            <person name="VanBuren R."/>
            <person name="Zhang Q."/>
            <person name="Andrade A.C."/>
            <person name="Argout X."/>
            <person name="Bertrand B."/>
            <person name="de Kochko A."/>
            <person name="Graziosi G."/>
            <person name="Henry R.J."/>
            <person name="Jayarama X."/>
            <person name="Ming R."/>
            <person name="Nagai C."/>
            <person name="Rounsley S."/>
            <person name="Sankoff D."/>
            <person name="Giuliano G."/>
            <person name="Albert V.A."/>
            <person name="Wincker P."/>
            <person name="Lashermes P."/>
        </authorList>
    </citation>
    <scope>NUCLEOTIDE SEQUENCE [LARGE SCALE GENOMIC DNA]</scope>
    <source>
        <strain evidence="13">cv. DH200-94</strain>
    </source>
</reference>
<accession>A0A068TW84</accession>
<dbReference type="EMBL" id="HG739089">
    <property type="protein sequence ID" value="CDP00292.1"/>
    <property type="molecule type" value="Genomic_DNA"/>
</dbReference>
<dbReference type="Proteomes" id="UP000295252">
    <property type="component" value="Chromosome III"/>
</dbReference>
<dbReference type="Pfam" id="PF17766">
    <property type="entry name" value="fn3_6"/>
    <property type="match status" value="1"/>
</dbReference>
<evidence type="ECO:0000256" key="1">
    <source>
        <dbReference type="ARBA" id="ARBA00011073"/>
    </source>
</evidence>
<evidence type="ECO:0000256" key="6">
    <source>
        <dbReference type="PIRSR" id="PIRSR615500-1"/>
    </source>
</evidence>
<dbReference type="OrthoDB" id="4803627at2759"/>
<dbReference type="PhylomeDB" id="A0A068TW84"/>
<feature type="domain" description="Peptidase S8/S53" evidence="9">
    <location>
        <begin position="141"/>
        <end position="588"/>
    </location>
</feature>
<dbReference type="InterPro" id="IPR045051">
    <property type="entry name" value="SBT"/>
</dbReference>
<keyword evidence="3 8" id="KW-0732">Signal</keyword>